<comment type="caution">
    <text evidence="1">The sequence shown here is derived from an EMBL/GenBank/DDBJ whole genome shotgun (WGS) entry which is preliminary data.</text>
</comment>
<name>A0A917D7J1_9BACI</name>
<proteinExistence type="predicted"/>
<reference evidence="1" key="2">
    <citation type="submission" date="2020-09" db="EMBL/GenBank/DDBJ databases">
        <authorList>
            <person name="Sun Q."/>
            <person name="Zhou Y."/>
        </authorList>
    </citation>
    <scope>NUCLEOTIDE SEQUENCE</scope>
    <source>
        <strain evidence="1">CGMCC 1.15760</strain>
    </source>
</reference>
<organism evidence="1 2">
    <name type="scientific">Lysinibacillus alkalisoli</name>
    <dbReference type="NCBI Taxonomy" id="1911548"/>
    <lineage>
        <taxon>Bacteria</taxon>
        <taxon>Bacillati</taxon>
        <taxon>Bacillota</taxon>
        <taxon>Bacilli</taxon>
        <taxon>Bacillales</taxon>
        <taxon>Bacillaceae</taxon>
        <taxon>Lysinibacillus</taxon>
    </lineage>
</organism>
<dbReference type="Proteomes" id="UP000616608">
    <property type="component" value="Unassembled WGS sequence"/>
</dbReference>
<keyword evidence="2" id="KW-1185">Reference proteome</keyword>
<evidence type="ECO:0000313" key="2">
    <source>
        <dbReference type="Proteomes" id="UP000616608"/>
    </source>
</evidence>
<accession>A0A917D7J1</accession>
<dbReference type="RefSeq" id="WP_188613436.1">
    <property type="nucleotide sequence ID" value="NZ_BMJT01000002.1"/>
</dbReference>
<gene>
    <name evidence="1" type="ORF">GCM10007425_04900</name>
</gene>
<sequence>MKFLEENNEQDDLVCVIIPDGIVGDIDDFSNYDPNRIAHYTIKNQQLLLYMTEENRQLALQDFKSMVQAFKEQVDTCEDIEVASYAKFECNDDLTVLDFYMQQADYRSDIFTAIIESTLVIDVLYYQLYAGNIKPCIKVRYFSKDSHTLYETLQFDHT</sequence>
<dbReference type="AlphaFoldDB" id="A0A917D7J1"/>
<protein>
    <submittedName>
        <fullName evidence="1">Uncharacterized protein</fullName>
    </submittedName>
</protein>
<dbReference type="EMBL" id="BMJT01000002">
    <property type="protein sequence ID" value="GGG13609.1"/>
    <property type="molecule type" value="Genomic_DNA"/>
</dbReference>
<reference evidence="1" key="1">
    <citation type="journal article" date="2014" name="Int. J. Syst. Evol. Microbiol.">
        <title>Complete genome sequence of Corynebacterium casei LMG S-19264T (=DSM 44701T), isolated from a smear-ripened cheese.</title>
        <authorList>
            <consortium name="US DOE Joint Genome Institute (JGI-PGF)"/>
            <person name="Walter F."/>
            <person name="Albersmeier A."/>
            <person name="Kalinowski J."/>
            <person name="Ruckert C."/>
        </authorList>
    </citation>
    <scope>NUCLEOTIDE SEQUENCE</scope>
    <source>
        <strain evidence="1">CGMCC 1.15760</strain>
    </source>
</reference>
<evidence type="ECO:0000313" key="1">
    <source>
        <dbReference type="EMBL" id="GGG13609.1"/>
    </source>
</evidence>